<evidence type="ECO:0000313" key="2">
    <source>
        <dbReference type="Proteomes" id="UP001367508"/>
    </source>
</evidence>
<name>A0AAN9KY39_CANGL</name>
<dbReference type="Proteomes" id="UP001367508">
    <property type="component" value="Unassembled WGS sequence"/>
</dbReference>
<evidence type="ECO:0000313" key="1">
    <source>
        <dbReference type="EMBL" id="KAK7324343.1"/>
    </source>
</evidence>
<gene>
    <name evidence="1" type="ORF">VNO77_27876</name>
</gene>
<reference evidence="1 2" key="1">
    <citation type="submission" date="2024-01" db="EMBL/GenBank/DDBJ databases">
        <title>The genomes of 5 underutilized Papilionoideae crops provide insights into root nodulation and disease resistanc.</title>
        <authorList>
            <person name="Jiang F."/>
        </authorList>
    </citation>
    <scope>NUCLEOTIDE SEQUENCE [LARGE SCALE GENOMIC DNA]</scope>
    <source>
        <strain evidence="1">LVBAO_FW01</strain>
        <tissue evidence="1">Leaves</tissue>
    </source>
</reference>
<protein>
    <submittedName>
        <fullName evidence="1">Uncharacterized protein</fullName>
    </submittedName>
</protein>
<keyword evidence="2" id="KW-1185">Reference proteome</keyword>
<dbReference type="AlphaFoldDB" id="A0AAN9KY39"/>
<comment type="caution">
    <text evidence="1">The sequence shown here is derived from an EMBL/GenBank/DDBJ whole genome shotgun (WGS) entry which is preliminary data.</text>
</comment>
<dbReference type="EMBL" id="JAYMYQ010000006">
    <property type="protein sequence ID" value="KAK7324343.1"/>
    <property type="molecule type" value="Genomic_DNA"/>
</dbReference>
<sequence length="84" mass="9451">MNSQRESIQLLPFRGMYGVDPCKIKRLFSLMSIPKETVNVIHENKILLSGKPIILHCLWKWANPGLGATCHCSVFTTLILSIAQ</sequence>
<organism evidence="1 2">
    <name type="scientific">Canavalia gladiata</name>
    <name type="common">Sword bean</name>
    <name type="synonym">Dolichos gladiatus</name>
    <dbReference type="NCBI Taxonomy" id="3824"/>
    <lineage>
        <taxon>Eukaryota</taxon>
        <taxon>Viridiplantae</taxon>
        <taxon>Streptophyta</taxon>
        <taxon>Embryophyta</taxon>
        <taxon>Tracheophyta</taxon>
        <taxon>Spermatophyta</taxon>
        <taxon>Magnoliopsida</taxon>
        <taxon>eudicotyledons</taxon>
        <taxon>Gunneridae</taxon>
        <taxon>Pentapetalae</taxon>
        <taxon>rosids</taxon>
        <taxon>fabids</taxon>
        <taxon>Fabales</taxon>
        <taxon>Fabaceae</taxon>
        <taxon>Papilionoideae</taxon>
        <taxon>50 kb inversion clade</taxon>
        <taxon>NPAAA clade</taxon>
        <taxon>indigoferoid/millettioid clade</taxon>
        <taxon>Phaseoleae</taxon>
        <taxon>Canavalia</taxon>
    </lineage>
</organism>
<proteinExistence type="predicted"/>
<accession>A0AAN9KY39</accession>